<evidence type="ECO:0000313" key="3">
    <source>
        <dbReference type="EMBL" id="QRR02377.1"/>
    </source>
</evidence>
<dbReference type="Proteomes" id="UP000612680">
    <property type="component" value="Chromosome"/>
</dbReference>
<reference evidence="3 4" key="1">
    <citation type="submission" date="2020-06" db="EMBL/GenBank/DDBJ databases">
        <title>Dyadobacter sandarakinus sp. nov., isolated from the soil of the Arctic Yellow River Station.</title>
        <authorList>
            <person name="Zhang Y."/>
            <person name="Peng F."/>
        </authorList>
    </citation>
    <scope>NUCLEOTIDE SEQUENCE [LARGE SCALE GENOMIC DNA]</scope>
    <source>
        <strain evidence="3 4">Q3-56</strain>
    </source>
</reference>
<dbReference type="EMBL" id="CP056775">
    <property type="protein sequence ID" value="QRR02377.1"/>
    <property type="molecule type" value="Genomic_DNA"/>
</dbReference>
<gene>
    <name evidence="3" type="ORF">HWI92_16400</name>
</gene>
<dbReference type="Gene3D" id="2.180.10.10">
    <property type="entry name" value="RHS repeat-associated core"/>
    <property type="match status" value="1"/>
</dbReference>
<feature type="chain" id="PRO_5046208714" description="DUF6443 domain-containing protein" evidence="1">
    <location>
        <begin position="20"/>
        <end position="248"/>
    </location>
</feature>
<keyword evidence="1" id="KW-0732">Signal</keyword>
<dbReference type="Pfam" id="PF20041">
    <property type="entry name" value="DUF6443"/>
    <property type="match status" value="1"/>
</dbReference>
<dbReference type="RefSeq" id="WP_204657269.1">
    <property type="nucleotide sequence ID" value="NZ_CP056775.1"/>
</dbReference>
<organism evidence="3 4">
    <name type="scientific">Dyadobacter sandarakinus</name>
    <dbReference type="NCBI Taxonomy" id="2747268"/>
    <lineage>
        <taxon>Bacteria</taxon>
        <taxon>Pseudomonadati</taxon>
        <taxon>Bacteroidota</taxon>
        <taxon>Cytophagia</taxon>
        <taxon>Cytophagales</taxon>
        <taxon>Spirosomataceae</taxon>
        <taxon>Dyadobacter</taxon>
    </lineage>
</organism>
<feature type="signal peptide" evidence="1">
    <location>
        <begin position="1"/>
        <end position="19"/>
    </location>
</feature>
<evidence type="ECO:0000259" key="2">
    <source>
        <dbReference type="Pfam" id="PF20041"/>
    </source>
</evidence>
<accession>A0ABX7IA21</accession>
<keyword evidence="4" id="KW-1185">Reference proteome</keyword>
<proteinExistence type="predicted"/>
<feature type="domain" description="DUF6443" evidence="2">
    <location>
        <begin position="37"/>
        <end position="154"/>
    </location>
</feature>
<sequence length="248" mass="27006">MKRFYFVFILLLACFPAHSQQTNSRNYILHRTFKQSGAAPDDVSKVVTQVQYFDGLGRPVQRVLVGQSPSGQDLVETSEYDAAGRLFKKYLPYAVSGKGAFQPNAAASGTAWYSANPAGLLGTDLGRPYAETFFEPSALGRVSGQRLPGDKSAASIVKRKVNSANQVNRYDYDVASNKIIQVGQYAPGTLVYLNTTDEQGNVVNEFTDLLGQMICRQVIAAAGSTFRPTTSLMIWACCGAFCSPPTRM</sequence>
<evidence type="ECO:0000313" key="4">
    <source>
        <dbReference type="Proteomes" id="UP000612680"/>
    </source>
</evidence>
<dbReference type="InterPro" id="IPR045619">
    <property type="entry name" value="DUF6443"/>
</dbReference>
<name>A0ABX7IA21_9BACT</name>
<protein>
    <recommendedName>
        <fullName evidence="2">DUF6443 domain-containing protein</fullName>
    </recommendedName>
</protein>
<evidence type="ECO:0000256" key="1">
    <source>
        <dbReference type="SAM" id="SignalP"/>
    </source>
</evidence>